<reference evidence="2" key="1">
    <citation type="submission" date="2021-02" db="EMBL/GenBank/DDBJ databases">
        <authorList>
            <person name="Nowell W R."/>
        </authorList>
    </citation>
    <scope>NUCLEOTIDE SEQUENCE</scope>
</reference>
<protein>
    <submittedName>
        <fullName evidence="2">Uncharacterized protein</fullName>
    </submittedName>
</protein>
<name>A0A815YL83_9BILA</name>
<feature type="compositionally biased region" description="Acidic residues" evidence="1">
    <location>
        <begin position="733"/>
        <end position="746"/>
    </location>
</feature>
<sequence length="816" mass="94847">MNNDICHEISKIKSDNFFNLIEEMTGEIEVEILQAQGINNVLSLLRSQDLFHIFQIDCEELQDLRNRACLRLNNGEYMIRPAIKENLDYCINILKRKLHEQQPHILDGQKQKQDSNKEPDFFVNTFINNISENMNRSKYRYQYSAPTRRFASSVYTLGGRNVYQLLRLNLPGAFPSIPTLESYNKEYCTRIEEGDFRFDELSSYLNKINCSYAYISEDCTGVIGKIQYDVASNSFIGFCPELNNGVPMLRQYQTDDFLQLEEWYVTLKKSSLVNIHTVQPITTKGSPPFLLSSFGTDNKIDAISILFRWLYIYEKCKTNKIIIVGFSTDADPKYLRAMRLATGYFAQLPNIDLLNKDNIFEIQIPNSWSWFFLRKKQLFLCMQDPIHVATKLRNRLLSTTASLIMGDYPVSVKDLQTLIDKYSKLDHNLVLSDIYVKDRQNYASCLKISSTNVLDILDQNKSTFGTHCYVTILRFVTLAYIDKTTDILKRLFFAWSNVFICRLWFTWIRHKLIIDTGKKSQHSQIPPYKTIEHHFMTFPAFHSIELNAHMLTYIVLLVLNNKLPIESLNIFLFSSQPCENIFRSARSLTGPFSSMTNFTVQEFLSKTRKISILNEIKSFEESNFGSNAIKFPIHHKQSRSKLFPSMSTNLHEITMDSIEKSIYDGYKYAKSFAEKLGMSSILIKKKVFELNDLCSNIRKDLEKMIYINDDSVLDNDDNCDSDEEADCYSLATDAEDESESDDSETENECKTSTKDGFNSMRIFSTISDKEKYKFFEVEINGKLKYMHKQTAVRYLKNKNIKLSSDRLVRVQKMNKQ</sequence>
<evidence type="ECO:0000313" key="2">
    <source>
        <dbReference type="EMBL" id="CAF1572488.1"/>
    </source>
</evidence>
<accession>A0A815YL83</accession>
<comment type="caution">
    <text evidence="2">The sequence shown here is derived from an EMBL/GenBank/DDBJ whole genome shotgun (WGS) entry which is preliminary data.</text>
</comment>
<dbReference type="Proteomes" id="UP000663834">
    <property type="component" value="Unassembled WGS sequence"/>
</dbReference>
<dbReference type="OrthoDB" id="10064970at2759"/>
<gene>
    <name evidence="2" type="ORF">KQP761_LOCUS19318</name>
</gene>
<feature type="region of interest" description="Disordered" evidence="1">
    <location>
        <begin position="732"/>
        <end position="752"/>
    </location>
</feature>
<dbReference type="EMBL" id="CAJNOW010009878">
    <property type="protein sequence ID" value="CAF1572488.1"/>
    <property type="molecule type" value="Genomic_DNA"/>
</dbReference>
<dbReference type="AlphaFoldDB" id="A0A815YL83"/>
<organism evidence="2 3">
    <name type="scientific">Rotaria magnacalcarata</name>
    <dbReference type="NCBI Taxonomy" id="392030"/>
    <lineage>
        <taxon>Eukaryota</taxon>
        <taxon>Metazoa</taxon>
        <taxon>Spiralia</taxon>
        <taxon>Gnathifera</taxon>
        <taxon>Rotifera</taxon>
        <taxon>Eurotatoria</taxon>
        <taxon>Bdelloidea</taxon>
        <taxon>Philodinida</taxon>
        <taxon>Philodinidae</taxon>
        <taxon>Rotaria</taxon>
    </lineage>
</organism>
<proteinExistence type="predicted"/>
<evidence type="ECO:0000313" key="3">
    <source>
        <dbReference type="Proteomes" id="UP000663834"/>
    </source>
</evidence>
<evidence type="ECO:0000256" key="1">
    <source>
        <dbReference type="SAM" id="MobiDB-lite"/>
    </source>
</evidence>